<dbReference type="PANTHER" id="PTHR42899:SF1">
    <property type="entry name" value="SPERMATOGENESIS-ASSOCIATED PROTEIN 20"/>
    <property type="match status" value="1"/>
</dbReference>
<evidence type="ECO:0000313" key="2">
    <source>
        <dbReference type="EMBL" id="EKV32164.1"/>
    </source>
</evidence>
<dbReference type="Pfam" id="PF03190">
    <property type="entry name" value="Thioredox_DsbH"/>
    <property type="match status" value="1"/>
</dbReference>
<evidence type="ECO:0000313" key="3">
    <source>
        <dbReference type="Proteomes" id="UP000009881"/>
    </source>
</evidence>
<dbReference type="SUPFAM" id="SSF52833">
    <property type="entry name" value="Thioredoxin-like"/>
    <property type="match status" value="1"/>
</dbReference>
<dbReference type="PATRIC" id="fig|1238182.3.peg.976"/>
<dbReference type="GO" id="GO:0016301">
    <property type="term" value="F:kinase activity"/>
    <property type="evidence" value="ECO:0007669"/>
    <property type="project" value="UniProtKB-KW"/>
</dbReference>
<dbReference type="InterPro" id="IPR024705">
    <property type="entry name" value="Ssp411"/>
</dbReference>
<name>K9H526_9PROT</name>
<dbReference type="PANTHER" id="PTHR42899">
    <property type="entry name" value="SPERMATOGENESIS-ASSOCIATED PROTEIN 20"/>
    <property type="match status" value="1"/>
</dbReference>
<dbReference type="SUPFAM" id="SSF48208">
    <property type="entry name" value="Six-hairpin glycosidases"/>
    <property type="match status" value="1"/>
</dbReference>
<organism evidence="2 3">
    <name type="scientific">Caenispirillum salinarum AK4</name>
    <dbReference type="NCBI Taxonomy" id="1238182"/>
    <lineage>
        <taxon>Bacteria</taxon>
        <taxon>Pseudomonadati</taxon>
        <taxon>Pseudomonadota</taxon>
        <taxon>Alphaproteobacteria</taxon>
        <taxon>Rhodospirillales</taxon>
        <taxon>Novispirillaceae</taxon>
        <taxon>Caenispirillum</taxon>
    </lineage>
</organism>
<dbReference type="PIRSF" id="PIRSF006402">
    <property type="entry name" value="UCP006402_thioredoxin"/>
    <property type="match status" value="1"/>
</dbReference>
<dbReference type="STRING" id="1238182.C882_3228"/>
<dbReference type="Proteomes" id="UP000009881">
    <property type="component" value="Unassembled WGS sequence"/>
</dbReference>
<dbReference type="InterPro" id="IPR012341">
    <property type="entry name" value="6hp_glycosidase-like_sf"/>
</dbReference>
<gene>
    <name evidence="2" type="ORF">C882_3228</name>
</gene>
<protein>
    <submittedName>
        <fullName evidence="2">Thymidylate kinase</fullName>
    </submittedName>
</protein>
<dbReference type="InterPro" id="IPR036249">
    <property type="entry name" value="Thioredoxin-like_sf"/>
</dbReference>
<dbReference type="Gene3D" id="3.40.30.10">
    <property type="entry name" value="Glutaredoxin"/>
    <property type="match status" value="1"/>
</dbReference>
<keyword evidence="2" id="KW-0808">Transferase</keyword>
<proteinExistence type="predicted"/>
<dbReference type="InterPro" id="IPR008928">
    <property type="entry name" value="6-hairpin_glycosidase_sf"/>
</dbReference>
<dbReference type="EMBL" id="ANHY01000004">
    <property type="protein sequence ID" value="EKV32164.1"/>
    <property type="molecule type" value="Genomic_DNA"/>
</dbReference>
<keyword evidence="2" id="KW-0418">Kinase</keyword>
<accession>K9H526</accession>
<dbReference type="eggNOG" id="COG1331">
    <property type="taxonomic scope" value="Bacteria"/>
</dbReference>
<feature type="domain" description="Spermatogenesis-associated protein 20-like TRX" evidence="1">
    <location>
        <begin position="5"/>
        <end position="165"/>
    </location>
</feature>
<keyword evidence="3" id="KW-1185">Reference proteome</keyword>
<evidence type="ECO:0000259" key="1">
    <source>
        <dbReference type="Pfam" id="PF03190"/>
    </source>
</evidence>
<dbReference type="AlphaFoldDB" id="K9H526"/>
<comment type="caution">
    <text evidence="2">The sequence shown here is derived from an EMBL/GenBank/DDBJ whole genome shotgun (WGS) entry which is preliminary data.</text>
</comment>
<dbReference type="Gene3D" id="1.50.10.10">
    <property type="match status" value="1"/>
</dbReference>
<dbReference type="CDD" id="cd02955">
    <property type="entry name" value="SSP411"/>
    <property type="match status" value="1"/>
</dbReference>
<sequence length="678" mass="74474">MMSGNQLGQETSPYLLQHADNPVHWRPWSQAALDEAKAAGKPVLLSVGYAACHWCHVMAHESFEDAETAAVMNDLFINIKVDREERPDVDAIYMSALQLMGQRGGWPLTMFLTPDGEPFWGGTYFPKDSAFGRPGFKDVLRQVADAYHQSPEKVSNNTGALVDALRKGLNLPQSSEPPAALALPVVDQLAESLAGHVDPEWGGLRGAPKFPVVFAFDALWRSWHRTGRQELHDAVLLTLDRLCQGGIYDHLGGGFARYSTDAQWLVPHFEKMLYDNAQLIDLMTSVWQETRSPLLQARVEETVDWLEREMIAENGAFASSLDADTEGEEGRFYVWTKDEIDRVLGTDADAALFKRAYDVRPGGNWEGKTVLNRNFSDVGDEPALETKLYRARMLLLRERDKRVMPGRDDKVLADWNGLMIHALARAGAAFGRPEWVDLARSAYDGIRDTMSRPGDRLGHSFRKGRLQDVAMLDDYANMARAALTLHQVTGVADFIDHASRWVAVLDAEYWDDAAGGYFLTAADATDLILRTKSAQDNATPSGNGTMAVVLATLWHLTGEERYRRRAIDLIEHFRALALNSYPHGATLLHGFEVLEDAVQVVIAGTGSAAGALAEAALDAPAPGLILQRATDPAALPQSHPAHGKTPVDGQAAAYVCRGTVCSAPVTDAEDLRAQLAAR</sequence>
<dbReference type="GO" id="GO:0005975">
    <property type="term" value="P:carbohydrate metabolic process"/>
    <property type="evidence" value="ECO:0007669"/>
    <property type="project" value="InterPro"/>
</dbReference>
<dbReference type="InterPro" id="IPR004879">
    <property type="entry name" value="Ssp411-like_TRX"/>
</dbReference>
<reference evidence="2 3" key="1">
    <citation type="journal article" date="2013" name="Genome Announc.">
        <title>Draft Genome Sequence of an Alphaproteobacterium, Caenispirillum salinarum AK4(T), Isolated from a Solar Saltern.</title>
        <authorList>
            <person name="Khatri I."/>
            <person name="Singh A."/>
            <person name="Korpole S."/>
            <person name="Pinnaka A.K."/>
            <person name="Subramanian S."/>
        </authorList>
    </citation>
    <scope>NUCLEOTIDE SEQUENCE [LARGE SCALE GENOMIC DNA]</scope>
    <source>
        <strain evidence="2 3">AK4</strain>
    </source>
</reference>